<dbReference type="EMBL" id="MLJW01003106">
    <property type="protein sequence ID" value="OIQ72850.1"/>
    <property type="molecule type" value="Genomic_DNA"/>
</dbReference>
<comment type="caution">
    <text evidence="2">The sequence shown here is derived from an EMBL/GenBank/DDBJ whole genome shotgun (WGS) entry which is preliminary data.</text>
</comment>
<reference evidence="2" key="1">
    <citation type="submission" date="2016-10" db="EMBL/GenBank/DDBJ databases">
        <title>Sequence of Gallionella enrichment culture.</title>
        <authorList>
            <person name="Poehlein A."/>
            <person name="Muehling M."/>
            <person name="Daniel R."/>
        </authorList>
    </citation>
    <scope>NUCLEOTIDE SEQUENCE</scope>
</reference>
<dbReference type="AlphaFoldDB" id="A0A1J5PNV9"/>
<organism evidence="2">
    <name type="scientific">mine drainage metagenome</name>
    <dbReference type="NCBI Taxonomy" id="410659"/>
    <lineage>
        <taxon>unclassified sequences</taxon>
        <taxon>metagenomes</taxon>
        <taxon>ecological metagenomes</taxon>
    </lineage>
</organism>
<protein>
    <submittedName>
        <fullName evidence="2">Uncharacterized protein</fullName>
    </submittedName>
</protein>
<feature type="region of interest" description="Disordered" evidence="1">
    <location>
        <begin position="78"/>
        <end position="109"/>
    </location>
</feature>
<evidence type="ECO:0000256" key="1">
    <source>
        <dbReference type="SAM" id="MobiDB-lite"/>
    </source>
</evidence>
<accession>A0A1J5PNV9</accession>
<evidence type="ECO:0000313" key="2">
    <source>
        <dbReference type="EMBL" id="OIQ72850.1"/>
    </source>
</evidence>
<sequence length="134" mass="14309">MHARDVGRILQLAQRRQQHAGANRQQQHAQRQRRAGLEALVAVGVVGVGVFRAVVAGQQHDEVGDQVRQRMNAVGDQALRAREQADRDLHAAQPQVDADADPGAAPRRGGALGGRVAGVLGVLESGFAHRRVAN</sequence>
<feature type="compositionally biased region" description="Basic and acidic residues" evidence="1">
    <location>
        <begin position="79"/>
        <end position="90"/>
    </location>
</feature>
<gene>
    <name evidence="2" type="ORF">GALL_455210</name>
</gene>
<proteinExistence type="predicted"/>
<feature type="compositionally biased region" description="Low complexity" evidence="1">
    <location>
        <begin position="91"/>
        <end position="109"/>
    </location>
</feature>
<name>A0A1J5PNV9_9ZZZZ</name>